<proteinExistence type="inferred from homology"/>
<dbReference type="CDD" id="cd01347">
    <property type="entry name" value="ligand_gated_channel"/>
    <property type="match status" value="1"/>
</dbReference>
<evidence type="ECO:0000259" key="13">
    <source>
        <dbReference type="Pfam" id="PF00593"/>
    </source>
</evidence>
<evidence type="ECO:0000256" key="2">
    <source>
        <dbReference type="ARBA" id="ARBA00009810"/>
    </source>
</evidence>
<sequence>MEPHDDRYEVTKTKHMRTRDARRHAPSRRDDGGWRAHAAHGCATLLGCAMATSGALAAETAAPAPDERHTLPAISVAARTAPPDPLTLPLETGSRLGLASLDTPASVETVTADTIEARGDRTVLDAVTRTAGFASAMAPGTGGTALSVRGFSGQESVMTLLDGVRLMPAAGTITFPFDTWSVERIEVLRGPASVLYGEGAIGGVVNVVPKRPQRARETTLQVGVGPDGAKRVAVDTTGALGPRLSYRFYASDARANGLAARADTHTTAVGGALKFDVSPRFTLTLDYDYGRQMPATYYGVPAPNGVLDPSLRKLNYNVGDATIAYYDQWTRLSASYRPTAGVTIDNQLYYLTSNRHWRNAESYVLEPATGQVTRSDYLDIGHHQRQIGDRLSARVDGTLFGRANRFVVGTEFSQITFDGTNNSPYGGESTVAAHGFDPGVFASPDPTVPQFSTRARQAAVFAENRLEVLPRLAWVSGLRYDHIAFSREQAATGAGFDKRFANVGWRTGFVFEVAPTLSAYAQYTTGAEGLGSLVTLSASQAGYRLATGEQWEAGVKQTLLDGRAYWTFAVYDITKRNLLSTDPFNPALRQQVGRQSSRGTELTGGARLPYGWTIDANVALLRARYDVFDQKVGGAIVSRAGNVPSGVPQQTANLWLGWAFAERWQANAGMRYVGATYGDDANRVQVPSYTVFDASLRWQPTSRTELALYLRNLANRTYAVTTSNGGEQWLLGPSRSAELVATMRF</sequence>
<evidence type="ECO:0000256" key="9">
    <source>
        <dbReference type="ARBA" id="ARBA00023237"/>
    </source>
</evidence>
<name>A0A6P2IR72_9BURK</name>
<dbReference type="SUPFAM" id="SSF56935">
    <property type="entry name" value="Porins"/>
    <property type="match status" value="1"/>
</dbReference>
<keyword evidence="7 10" id="KW-0472">Membrane</keyword>
<dbReference type="GO" id="GO:0038023">
    <property type="term" value="F:signaling receptor activity"/>
    <property type="evidence" value="ECO:0007669"/>
    <property type="project" value="InterPro"/>
</dbReference>
<evidence type="ECO:0000256" key="5">
    <source>
        <dbReference type="ARBA" id="ARBA00022692"/>
    </source>
</evidence>
<dbReference type="GO" id="GO:0009279">
    <property type="term" value="C:cell outer membrane"/>
    <property type="evidence" value="ECO:0007669"/>
    <property type="project" value="UniProtKB-SubCell"/>
</dbReference>
<dbReference type="Proteomes" id="UP000494330">
    <property type="component" value="Unassembled WGS sequence"/>
</dbReference>
<evidence type="ECO:0000256" key="1">
    <source>
        <dbReference type="ARBA" id="ARBA00004571"/>
    </source>
</evidence>
<dbReference type="NCBIfam" id="TIGR01783">
    <property type="entry name" value="TonB-siderophor"/>
    <property type="match status" value="1"/>
</dbReference>
<keyword evidence="16" id="KW-1185">Reference proteome</keyword>
<dbReference type="GO" id="GO:0015891">
    <property type="term" value="P:siderophore transport"/>
    <property type="evidence" value="ECO:0007669"/>
    <property type="project" value="InterPro"/>
</dbReference>
<organism evidence="15 16">
    <name type="scientific">Burkholderia paludis</name>
    <dbReference type="NCBI Taxonomy" id="1506587"/>
    <lineage>
        <taxon>Bacteria</taxon>
        <taxon>Pseudomonadati</taxon>
        <taxon>Pseudomonadota</taxon>
        <taxon>Betaproteobacteria</taxon>
        <taxon>Burkholderiales</taxon>
        <taxon>Burkholderiaceae</taxon>
        <taxon>Burkholderia</taxon>
        <taxon>Burkholderia cepacia complex</taxon>
    </lineage>
</organism>
<reference evidence="15 16" key="1">
    <citation type="submission" date="2019-09" db="EMBL/GenBank/DDBJ databases">
        <authorList>
            <person name="Depoorter E."/>
        </authorList>
    </citation>
    <scope>NUCLEOTIDE SEQUENCE [LARGE SCALE GENOMIC DNA]</scope>
    <source>
        <strain evidence="15">LMG 30113</strain>
    </source>
</reference>
<feature type="domain" description="TonB-dependent receptor-like beta-barrel" evidence="13">
    <location>
        <begin position="277"/>
        <end position="713"/>
    </location>
</feature>
<feature type="compositionally biased region" description="Basic and acidic residues" evidence="12">
    <location>
        <begin position="1"/>
        <end position="12"/>
    </location>
</feature>
<evidence type="ECO:0000256" key="7">
    <source>
        <dbReference type="ARBA" id="ARBA00023136"/>
    </source>
</evidence>
<evidence type="ECO:0000256" key="3">
    <source>
        <dbReference type="ARBA" id="ARBA00022448"/>
    </source>
</evidence>
<keyword evidence="9 10" id="KW-0998">Cell outer membrane</keyword>
<dbReference type="InterPro" id="IPR039426">
    <property type="entry name" value="TonB-dep_rcpt-like"/>
</dbReference>
<dbReference type="EMBL" id="CABVQD010000002">
    <property type="protein sequence ID" value="VWB31349.1"/>
    <property type="molecule type" value="Genomic_DNA"/>
</dbReference>
<evidence type="ECO:0000256" key="11">
    <source>
        <dbReference type="RuleBase" id="RU003357"/>
    </source>
</evidence>
<keyword evidence="3 10" id="KW-0813">Transport</keyword>
<evidence type="ECO:0000256" key="8">
    <source>
        <dbReference type="ARBA" id="ARBA00023170"/>
    </source>
</evidence>
<keyword evidence="4 10" id="KW-1134">Transmembrane beta strand</keyword>
<keyword evidence="8 15" id="KW-0675">Receptor</keyword>
<dbReference type="PROSITE" id="PS52016">
    <property type="entry name" value="TONB_DEPENDENT_REC_3"/>
    <property type="match status" value="1"/>
</dbReference>
<dbReference type="GO" id="GO:0015344">
    <property type="term" value="F:siderophore uptake transmembrane transporter activity"/>
    <property type="evidence" value="ECO:0007669"/>
    <property type="project" value="TreeGrafter"/>
</dbReference>
<evidence type="ECO:0000256" key="6">
    <source>
        <dbReference type="ARBA" id="ARBA00023077"/>
    </source>
</evidence>
<dbReference type="AlphaFoldDB" id="A0A6P2IR72"/>
<evidence type="ECO:0000256" key="10">
    <source>
        <dbReference type="PROSITE-ProRule" id="PRU01360"/>
    </source>
</evidence>
<feature type="compositionally biased region" description="Basic residues" evidence="12">
    <location>
        <begin position="13"/>
        <end position="26"/>
    </location>
</feature>
<dbReference type="InterPro" id="IPR036942">
    <property type="entry name" value="Beta-barrel_TonB_sf"/>
</dbReference>
<dbReference type="PANTHER" id="PTHR32552">
    <property type="entry name" value="FERRICHROME IRON RECEPTOR-RELATED"/>
    <property type="match status" value="1"/>
</dbReference>
<evidence type="ECO:0000259" key="14">
    <source>
        <dbReference type="Pfam" id="PF07715"/>
    </source>
</evidence>
<dbReference type="PANTHER" id="PTHR32552:SF84">
    <property type="entry name" value="TONB-DEPENDENT RECEPTOR-RELATED"/>
    <property type="match status" value="1"/>
</dbReference>
<evidence type="ECO:0000313" key="16">
    <source>
        <dbReference type="Proteomes" id="UP000494330"/>
    </source>
</evidence>
<protein>
    <submittedName>
        <fullName evidence="15">Putative TonB-dependent siderophore receptor</fullName>
    </submittedName>
</protein>
<comment type="subcellular location">
    <subcellularLocation>
        <location evidence="1 10">Cell outer membrane</location>
        <topology evidence="1 10">Multi-pass membrane protein</topology>
    </subcellularLocation>
</comment>
<keyword evidence="6 11" id="KW-0798">TonB box</keyword>
<keyword evidence="5 10" id="KW-0812">Transmembrane</keyword>
<evidence type="ECO:0000313" key="15">
    <source>
        <dbReference type="EMBL" id="VWB31349.1"/>
    </source>
</evidence>
<feature type="domain" description="TonB-dependent receptor plug" evidence="14">
    <location>
        <begin position="101"/>
        <end position="204"/>
    </location>
</feature>
<evidence type="ECO:0000256" key="4">
    <source>
        <dbReference type="ARBA" id="ARBA00022452"/>
    </source>
</evidence>
<feature type="region of interest" description="Disordered" evidence="12">
    <location>
        <begin position="1"/>
        <end position="35"/>
    </location>
</feature>
<accession>A0A6P2IR72</accession>
<dbReference type="Pfam" id="PF00593">
    <property type="entry name" value="TonB_dep_Rec_b-barrel"/>
    <property type="match status" value="1"/>
</dbReference>
<evidence type="ECO:0000256" key="12">
    <source>
        <dbReference type="SAM" id="MobiDB-lite"/>
    </source>
</evidence>
<dbReference type="InterPro" id="IPR037066">
    <property type="entry name" value="Plug_dom_sf"/>
</dbReference>
<dbReference type="InterPro" id="IPR000531">
    <property type="entry name" value="Beta-barrel_TonB"/>
</dbReference>
<dbReference type="Gene3D" id="2.40.170.20">
    <property type="entry name" value="TonB-dependent receptor, beta-barrel domain"/>
    <property type="match status" value="1"/>
</dbReference>
<dbReference type="InterPro" id="IPR010105">
    <property type="entry name" value="TonB_sidphr_rcpt"/>
</dbReference>
<comment type="similarity">
    <text evidence="2 10 11">Belongs to the TonB-dependent receptor family.</text>
</comment>
<gene>
    <name evidence="15" type="ORF">BPA30113_01215</name>
</gene>
<dbReference type="Gene3D" id="2.170.130.10">
    <property type="entry name" value="TonB-dependent receptor, plug domain"/>
    <property type="match status" value="1"/>
</dbReference>
<dbReference type="Pfam" id="PF07715">
    <property type="entry name" value="Plug"/>
    <property type="match status" value="1"/>
</dbReference>
<dbReference type="InterPro" id="IPR012910">
    <property type="entry name" value="Plug_dom"/>
</dbReference>